<reference evidence="3 4" key="1">
    <citation type="submission" date="2018-12" db="EMBL/GenBank/DDBJ databases">
        <title>Draft genome sequence of Xylaria grammica IHI A82.</title>
        <authorList>
            <person name="Buettner E."/>
            <person name="Kellner H."/>
        </authorList>
    </citation>
    <scope>NUCLEOTIDE SEQUENCE [LARGE SCALE GENOMIC DNA]</scope>
    <source>
        <strain evidence="3 4">IHI A82</strain>
    </source>
</reference>
<name>A0A439CXX0_9PEZI</name>
<dbReference type="Proteomes" id="UP000286045">
    <property type="component" value="Unassembled WGS sequence"/>
</dbReference>
<feature type="signal peptide" evidence="2">
    <location>
        <begin position="1"/>
        <end position="22"/>
    </location>
</feature>
<proteinExistence type="predicted"/>
<feature type="chain" id="PRO_5019285915" evidence="2">
    <location>
        <begin position="23"/>
        <end position="386"/>
    </location>
</feature>
<comment type="caution">
    <text evidence="3">The sequence shown here is derived from an EMBL/GenBank/DDBJ whole genome shotgun (WGS) entry which is preliminary data.</text>
</comment>
<feature type="region of interest" description="Disordered" evidence="1">
    <location>
        <begin position="297"/>
        <end position="386"/>
    </location>
</feature>
<dbReference type="AlphaFoldDB" id="A0A439CXX0"/>
<dbReference type="PANTHER" id="PTHR35391:SF7">
    <property type="entry name" value="C2H2-TYPE DOMAIN-CONTAINING PROTEIN"/>
    <property type="match status" value="1"/>
</dbReference>
<keyword evidence="2" id="KW-0732">Signal</keyword>
<evidence type="ECO:0000256" key="2">
    <source>
        <dbReference type="SAM" id="SignalP"/>
    </source>
</evidence>
<keyword evidence="4" id="KW-1185">Reference proteome</keyword>
<protein>
    <submittedName>
        <fullName evidence="3">Uncharacterized protein</fullName>
    </submittedName>
</protein>
<dbReference type="EMBL" id="RYZI01000285">
    <property type="protein sequence ID" value="RWA07072.1"/>
    <property type="molecule type" value="Genomic_DNA"/>
</dbReference>
<accession>A0A439CXX0</accession>
<organism evidence="3 4">
    <name type="scientific">Xylaria grammica</name>
    <dbReference type="NCBI Taxonomy" id="363999"/>
    <lineage>
        <taxon>Eukaryota</taxon>
        <taxon>Fungi</taxon>
        <taxon>Dikarya</taxon>
        <taxon>Ascomycota</taxon>
        <taxon>Pezizomycotina</taxon>
        <taxon>Sordariomycetes</taxon>
        <taxon>Xylariomycetidae</taxon>
        <taxon>Xylariales</taxon>
        <taxon>Xylariaceae</taxon>
        <taxon>Xylaria</taxon>
    </lineage>
</organism>
<dbReference type="STRING" id="363999.A0A439CXX0"/>
<evidence type="ECO:0000313" key="4">
    <source>
        <dbReference type="Proteomes" id="UP000286045"/>
    </source>
</evidence>
<evidence type="ECO:0000313" key="3">
    <source>
        <dbReference type="EMBL" id="RWA07072.1"/>
    </source>
</evidence>
<gene>
    <name evidence="3" type="ORF">EKO27_g8038</name>
</gene>
<feature type="compositionally biased region" description="Polar residues" evidence="1">
    <location>
        <begin position="310"/>
        <end position="319"/>
    </location>
</feature>
<dbReference type="PANTHER" id="PTHR35391">
    <property type="entry name" value="C2H2-TYPE DOMAIN-CONTAINING PROTEIN-RELATED"/>
    <property type="match status" value="1"/>
</dbReference>
<sequence length="386" mass="42510">MGWESWGSSLHVTLLLRQLGNAIEDAASTSKTHVASSHEAHDSIEPELAKYLMDDDESNELDLDSALADISHIVECLLRLSITIKNPAPHDQFMSKVELDMMTAYEPYYIRHIMEKFPLIERKLSERLGRALAHRRHFFKYREDHHARLASGIDDDGSLGQGGDQTTVASPVPGHLKDVAEEDPTINLDDRLVLSMTSYASSPKNSEELQAQGMSGNTFEKICGDVDISKAYGPCPMCIEVHITTAKQYCEHIGHHLEQLSLFALPPTGNDDDESESQEETIEVAAAQEWQAIESPIYHSSEDGDPSQVAVRTTDNSPESPLLGVDQKLGVFENSTERQGITADHLRSEMEKLNITNPPGPRLSPDLDSPGGAKNEVSGDVLTTSD</sequence>
<evidence type="ECO:0000256" key="1">
    <source>
        <dbReference type="SAM" id="MobiDB-lite"/>
    </source>
</evidence>